<dbReference type="Gene3D" id="1.10.275.10">
    <property type="entry name" value="Fumarase/aspartase (N-terminal domain)"/>
    <property type="match status" value="1"/>
</dbReference>
<dbReference type="PANTHER" id="PTHR42696:SF2">
    <property type="entry name" value="ASPARTATE AMMONIA-LYASE"/>
    <property type="match status" value="1"/>
</dbReference>
<dbReference type="GO" id="GO:0008797">
    <property type="term" value="F:aspartate ammonia-lyase activity"/>
    <property type="evidence" value="ECO:0007669"/>
    <property type="project" value="TreeGrafter"/>
</dbReference>
<organism evidence="2 3">
    <name type="scientific">Paracoccus onubensis</name>
    <dbReference type="NCBI Taxonomy" id="1675788"/>
    <lineage>
        <taxon>Bacteria</taxon>
        <taxon>Pseudomonadati</taxon>
        <taxon>Pseudomonadota</taxon>
        <taxon>Alphaproteobacteria</taxon>
        <taxon>Rhodobacterales</taxon>
        <taxon>Paracoccaceae</taxon>
        <taxon>Paracoccus</taxon>
    </lineage>
</organism>
<dbReference type="GO" id="GO:0006531">
    <property type="term" value="P:aspartate metabolic process"/>
    <property type="evidence" value="ECO:0007669"/>
    <property type="project" value="TreeGrafter"/>
</dbReference>
<evidence type="ECO:0000313" key="3">
    <source>
        <dbReference type="Proteomes" id="UP000284202"/>
    </source>
</evidence>
<dbReference type="SUPFAM" id="SSF48557">
    <property type="entry name" value="L-aspartase-like"/>
    <property type="match status" value="1"/>
</dbReference>
<dbReference type="PANTHER" id="PTHR42696">
    <property type="entry name" value="ASPARTATE AMMONIA-LYASE"/>
    <property type="match status" value="1"/>
</dbReference>
<comment type="caution">
    <text evidence="2">The sequence shown here is derived from an EMBL/GenBank/DDBJ whole genome shotgun (WGS) entry which is preliminary data.</text>
</comment>
<dbReference type="AlphaFoldDB" id="A0A418T4H2"/>
<name>A0A418T4H2_9RHOB</name>
<dbReference type="PRINTS" id="PR00149">
    <property type="entry name" value="FUMRATELYASE"/>
</dbReference>
<dbReference type="EMBL" id="QZCG01000002">
    <property type="protein sequence ID" value="RJE88109.1"/>
    <property type="molecule type" value="Genomic_DNA"/>
</dbReference>
<gene>
    <name evidence="2" type="ORF">D3P04_04135</name>
</gene>
<dbReference type="Proteomes" id="UP000284202">
    <property type="component" value="Unassembled WGS sequence"/>
</dbReference>
<dbReference type="GO" id="GO:0005829">
    <property type="term" value="C:cytosol"/>
    <property type="evidence" value="ECO:0007669"/>
    <property type="project" value="TreeGrafter"/>
</dbReference>
<keyword evidence="2" id="KW-0456">Lyase</keyword>
<feature type="domain" description="Fumarate lyase N-terminal" evidence="1">
    <location>
        <begin position="48"/>
        <end position="381"/>
    </location>
</feature>
<dbReference type="InterPro" id="IPR022761">
    <property type="entry name" value="Fumarate_lyase_N"/>
</dbReference>
<reference evidence="3" key="1">
    <citation type="submission" date="2018-09" db="EMBL/GenBank/DDBJ databases">
        <title>Acidovorax cavernicola nov. sp. isolated from Gruta de las Maravillas (Aracena, Spain).</title>
        <authorList>
            <person name="Jurado V."/>
            <person name="Gutierrez-Patricio S."/>
            <person name="Gonzalez-Pimentel J.L."/>
            <person name="Miller A.Z."/>
            <person name="Laiz L."/>
            <person name="Saiz-Jimenez C."/>
        </authorList>
    </citation>
    <scope>NUCLEOTIDE SEQUENCE [LARGE SCALE GENOMIC DNA]</scope>
    <source>
        <strain evidence="3">1011MAR3C25</strain>
    </source>
</reference>
<dbReference type="Gene3D" id="1.20.200.10">
    <property type="entry name" value="Fumarase/aspartase (Central domain)"/>
    <property type="match status" value="1"/>
</dbReference>
<evidence type="ECO:0000313" key="2">
    <source>
        <dbReference type="EMBL" id="RJE88109.1"/>
    </source>
</evidence>
<protein>
    <submittedName>
        <fullName evidence="2">Aspartate ammonia-lyase</fullName>
    </submittedName>
</protein>
<evidence type="ECO:0000259" key="1">
    <source>
        <dbReference type="Pfam" id="PF00206"/>
    </source>
</evidence>
<dbReference type="InterPro" id="IPR051546">
    <property type="entry name" value="Aspartate_Ammonia-Lyase"/>
</dbReference>
<dbReference type="Pfam" id="PF00206">
    <property type="entry name" value="Lyase_1"/>
    <property type="match status" value="1"/>
</dbReference>
<dbReference type="InterPro" id="IPR008948">
    <property type="entry name" value="L-Aspartase-like"/>
</dbReference>
<sequence length="498" mass="53030">MIISHDLGGKFVCQTAGPSVHFQKYCSRERDIMSQNQPQTRQEHDSIGSVDVPAEALFGGQTQRAVALYPLQGAATFADYPILLTAMLQIKRAAALTNILTGAIARDRGQAIVDAVDGLSDRSWGAAFPVHAFHGGGGISFNMNVNEVLANLANRDGFGAPLGSYAPVHPNDHVNLNHSTSDCLSSACHIAALAAFQPFSLEIEGLAQDLERLGAEWAPLRKLSRTCLQDAVDIGFQDYLGGVAVNLRLNLAQSGTAAEALRQINLGGNIIGRSIDCDADFFEQVIGVLNGELAAAGLPAGLRRTDNLFAASQAHDRLLNLAATLEQMARTLIRLAKDLRLMASGPHGGLGELVLPAVQPGSSAIPGKINPTIPEFMVQCGMMACGRAAAIRMTQDHGEMDYNPWEAVVIVNLLDMIAILESGVSTLRRNCVQGLRADVARNTDNATSLLPSLIRLKQLKGYSYSSQIAGQAAGDLAFVHREVAQAEADLSPQTEHTS</sequence>
<dbReference type="InterPro" id="IPR024083">
    <property type="entry name" value="Fumarase/histidase_N"/>
</dbReference>
<proteinExistence type="predicted"/>
<keyword evidence="3" id="KW-1185">Reference proteome</keyword>
<accession>A0A418T4H2</accession>
<dbReference type="InterPro" id="IPR000362">
    <property type="entry name" value="Fumarate_lyase_fam"/>
</dbReference>
<dbReference type="OrthoDB" id="9802809at2"/>